<accession>A0A7W8V970</accession>
<keyword evidence="1" id="KW-0238">DNA-binding</keyword>
<evidence type="ECO:0000313" key="2">
    <source>
        <dbReference type="Proteomes" id="UP000592780"/>
    </source>
</evidence>
<dbReference type="RefSeq" id="WP_184132148.1">
    <property type="nucleotide sequence ID" value="NZ_JACHDD010000009.1"/>
</dbReference>
<proteinExistence type="predicted"/>
<keyword evidence="2" id="KW-1185">Reference proteome</keyword>
<evidence type="ECO:0000313" key="1">
    <source>
        <dbReference type="EMBL" id="MBB5427493.1"/>
    </source>
</evidence>
<dbReference type="AlphaFoldDB" id="A0A7W8V970"/>
<dbReference type="Proteomes" id="UP000592780">
    <property type="component" value="Unassembled WGS sequence"/>
</dbReference>
<sequence length="85" mass="9654">MTLELPGLLEKTAFLREKQLVGDAKKQIAGLLPFSRATLWRRVKNGTFPAPIKLSERTTAWSTAEIRKWIADPTGYRASNIHAYR</sequence>
<dbReference type="Gene3D" id="1.10.238.160">
    <property type="match status" value="1"/>
</dbReference>
<comment type="caution">
    <text evidence="1">The sequence shown here is derived from an EMBL/GenBank/DDBJ whole genome shotgun (WGS) entry which is preliminary data.</text>
</comment>
<reference evidence="1 2" key="1">
    <citation type="submission" date="2020-08" db="EMBL/GenBank/DDBJ databases">
        <title>Genomic Encyclopedia of Type Strains, Phase IV (KMG-V): Genome sequencing to study the core and pangenomes of soil and plant-associated prokaryotes.</title>
        <authorList>
            <person name="Whitman W."/>
        </authorList>
    </citation>
    <scope>NUCLEOTIDE SEQUENCE [LARGE SCALE GENOMIC DNA]</scope>
    <source>
        <strain evidence="1 2">JPY158</strain>
    </source>
</reference>
<organism evidence="1 2">
    <name type="scientific">Paraburkholderia atlantica</name>
    <dbReference type="NCBI Taxonomy" id="2654982"/>
    <lineage>
        <taxon>Bacteria</taxon>
        <taxon>Pseudomonadati</taxon>
        <taxon>Pseudomonadota</taxon>
        <taxon>Betaproteobacteria</taxon>
        <taxon>Burkholderiales</taxon>
        <taxon>Burkholderiaceae</taxon>
        <taxon>Paraburkholderia</taxon>
    </lineage>
</organism>
<name>A0A7W8V970_PARAM</name>
<dbReference type="InterPro" id="IPR010260">
    <property type="entry name" value="AlpA"/>
</dbReference>
<dbReference type="EMBL" id="JACHDD010000009">
    <property type="protein sequence ID" value="MBB5427493.1"/>
    <property type="molecule type" value="Genomic_DNA"/>
</dbReference>
<dbReference type="Pfam" id="PF05930">
    <property type="entry name" value="Phage_AlpA"/>
    <property type="match status" value="1"/>
</dbReference>
<gene>
    <name evidence="1" type="ORF">HDG40_005672</name>
</gene>
<dbReference type="GO" id="GO:0003677">
    <property type="term" value="F:DNA binding"/>
    <property type="evidence" value="ECO:0007669"/>
    <property type="project" value="UniProtKB-KW"/>
</dbReference>
<protein>
    <submittedName>
        <fullName evidence="1">Putative DNA-binding transcriptional regulator AlpA</fullName>
    </submittedName>
</protein>